<dbReference type="AlphaFoldDB" id="A0A6N2UYH4"/>
<protein>
    <submittedName>
        <fullName evidence="1">Uncharacterized protein</fullName>
    </submittedName>
</protein>
<accession>A0A6N2UYH4</accession>
<reference evidence="1" key="1">
    <citation type="submission" date="2019-11" db="EMBL/GenBank/DDBJ databases">
        <authorList>
            <person name="Feng L."/>
        </authorList>
    </citation>
    <scope>NUCLEOTIDE SEQUENCE</scope>
    <source>
        <strain evidence="1">AcaccaeLFYP115</strain>
    </source>
</reference>
<proteinExistence type="predicted"/>
<evidence type="ECO:0000313" key="1">
    <source>
        <dbReference type="EMBL" id="VYT23224.1"/>
    </source>
</evidence>
<dbReference type="EMBL" id="CACRSQ010000007">
    <property type="protein sequence ID" value="VYT23224.1"/>
    <property type="molecule type" value="Genomic_DNA"/>
</dbReference>
<dbReference type="RefSeq" id="WP_039946802.1">
    <property type="nucleotide sequence ID" value="NZ_CACRSQ010000007.1"/>
</dbReference>
<name>A0A6N2UYH4_9FIRM</name>
<organism evidence="1">
    <name type="scientific">Anaerostipes caccae</name>
    <dbReference type="NCBI Taxonomy" id="105841"/>
    <lineage>
        <taxon>Bacteria</taxon>
        <taxon>Bacillati</taxon>
        <taxon>Bacillota</taxon>
        <taxon>Clostridia</taxon>
        <taxon>Lachnospirales</taxon>
        <taxon>Lachnospiraceae</taxon>
        <taxon>Anaerostipes</taxon>
    </lineage>
</organism>
<sequence>MNLSSIMNIALSGIAGAVLALIGNNLLFNKRSKNYDLKLEKELAVYKYKTEAILEAIEFLENYIASSQIEKTPFKEMTVNELTIQARSCMDKLVVYCDNAELVETFDSIILKGETVKSKEYIERFKNFRTLCRKELGLKNVKFQKDEFYWCISTSNIK</sequence>
<gene>
    <name evidence="1" type="ORF">ACLFYP115_02171</name>
</gene>